<gene>
    <name evidence="3" type="ORF">IC621_04605</name>
</gene>
<proteinExistence type="inferred from homology"/>
<dbReference type="Gene3D" id="3.40.50.720">
    <property type="entry name" value="NAD(P)-binding Rossmann-like Domain"/>
    <property type="match status" value="1"/>
</dbReference>
<keyword evidence="4" id="KW-1185">Reference proteome</keyword>
<comment type="caution">
    <text evidence="3">The sequence shown here is derived from an EMBL/GenBank/DDBJ whole genome shotgun (WGS) entry which is preliminary data.</text>
</comment>
<name>A0A926RWU5_9BACI</name>
<reference evidence="3" key="1">
    <citation type="submission" date="2020-09" db="EMBL/GenBank/DDBJ databases">
        <title>A novel bacterium of genus Bacillus, isolated from South China Sea.</title>
        <authorList>
            <person name="Huang H."/>
            <person name="Mo K."/>
            <person name="Hu Y."/>
        </authorList>
    </citation>
    <scope>NUCLEOTIDE SEQUENCE</scope>
    <source>
        <strain evidence="3">IB182487</strain>
    </source>
</reference>
<dbReference type="GO" id="GO:0016614">
    <property type="term" value="F:oxidoreductase activity, acting on CH-OH group of donors"/>
    <property type="evidence" value="ECO:0007669"/>
    <property type="project" value="UniProtKB-ARBA"/>
</dbReference>
<dbReference type="PANTHER" id="PTHR48107:SF7">
    <property type="entry name" value="RE15974P"/>
    <property type="match status" value="1"/>
</dbReference>
<dbReference type="AlphaFoldDB" id="A0A926RWU5"/>
<dbReference type="GO" id="GO:0008206">
    <property type="term" value="P:bile acid metabolic process"/>
    <property type="evidence" value="ECO:0007669"/>
    <property type="project" value="UniProtKB-ARBA"/>
</dbReference>
<dbReference type="CDD" id="cd05233">
    <property type="entry name" value="SDR_c"/>
    <property type="match status" value="1"/>
</dbReference>
<dbReference type="InterPro" id="IPR020904">
    <property type="entry name" value="Sc_DH/Rdtase_CS"/>
</dbReference>
<comment type="similarity">
    <text evidence="1">Belongs to the short-chain dehydrogenases/reductases (SDR) family.</text>
</comment>
<dbReference type="InterPro" id="IPR036291">
    <property type="entry name" value="NAD(P)-bd_dom_sf"/>
</dbReference>
<dbReference type="PANTHER" id="PTHR48107">
    <property type="entry name" value="NADPH-DEPENDENT ALDEHYDE REDUCTASE-LIKE PROTEIN, CHLOROPLASTIC-RELATED"/>
    <property type="match status" value="1"/>
</dbReference>
<evidence type="ECO:0000256" key="2">
    <source>
        <dbReference type="ARBA" id="ARBA00023002"/>
    </source>
</evidence>
<dbReference type="InterPro" id="IPR002347">
    <property type="entry name" value="SDR_fam"/>
</dbReference>
<dbReference type="NCBIfam" id="NF009499">
    <property type="entry name" value="PRK12859.1"/>
    <property type="match status" value="1"/>
</dbReference>
<evidence type="ECO:0000313" key="4">
    <source>
        <dbReference type="Proteomes" id="UP000626844"/>
    </source>
</evidence>
<dbReference type="PROSITE" id="PS00061">
    <property type="entry name" value="ADH_SHORT"/>
    <property type="match status" value="1"/>
</dbReference>
<protein>
    <submittedName>
        <fullName evidence="3">SDR family oxidoreductase</fullName>
    </submittedName>
</protein>
<dbReference type="Proteomes" id="UP000626844">
    <property type="component" value="Unassembled WGS sequence"/>
</dbReference>
<dbReference type="Pfam" id="PF13561">
    <property type="entry name" value="adh_short_C2"/>
    <property type="match status" value="1"/>
</dbReference>
<evidence type="ECO:0000313" key="3">
    <source>
        <dbReference type="EMBL" id="MBD1379502.1"/>
    </source>
</evidence>
<organism evidence="3 4">
    <name type="scientific">Metabacillus arenae</name>
    <dbReference type="NCBI Taxonomy" id="2771434"/>
    <lineage>
        <taxon>Bacteria</taxon>
        <taxon>Bacillati</taxon>
        <taxon>Bacillota</taxon>
        <taxon>Bacilli</taxon>
        <taxon>Bacillales</taxon>
        <taxon>Bacillaceae</taxon>
        <taxon>Metabacillus</taxon>
    </lineage>
</organism>
<dbReference type="RefSeq" id="WP_191156221.1">
    <property type="nucleotide sequence ID" value="NZ_JACXAI010000004.1"/>
</dbReference>
<dbReference type="PRINTS" id="PR00081">
    <property type="entry name" value="GDHRDH"/>
</dbReference>
<dbReference type="EMBL" id="JACXAI010000004">
    <property type="protein sequence ID" value="MBD1379502.1"/>
    <property type="molecule type" value="Genomic_DNA"/>
</dbReference>
<dbReference type="PRINTS" id="PR00080">
    <property type="entry name" value="SDRFAMILY"/>
</dbReference>
<keyword evidence="2" id="KW-0560">Oxidoreductase</keyword>
<accession>A0A926RWU5</accession>
<evidence type="ECO:0000256" key="1">
    <source>
        <dbReference type="ARBA" id="ARBA00006484"/>
    </source>
</evidence>
<sequence>MNQLKEKIAIITGVSRLKGIGAAICKELAETGYHIFFTYWTEYDKKMPWSIDLDEPIKLKEELIQKGVKVSCMELDLTHFEAPEQLLNKVIEQLGYPDILINNAAYSTNNDFSNLTAEELDKHYMVNVRATTLLSSKFAQRFDKKSGGRIVNITSGQFQGPMPGELAYATTKGAVDALTITLSAELAPLGITVNSINPGPTDTGWMTESIKNELKPMFPFGRIGEPKDVAKAIKFLVSGEADWITGQIIHSEGGFRR</sequence>
<dbReference type="NCBIfam" id="NF009389">
    <property type="entry name" value="PRK12748.1"/>
    <property type="match status" value="1"/>
</dbReference>
<dbReference type="SUPFAM" id="SSF51735">
    <property type="entry name" value="NAD(P)-binding Rossmann-fold domains"/>
    <property type="match status" value="1"/>
</dbReference>
<dbReference type="FunFam" id="3.40.50.720:FF:000084">
    <property type="entry name" value="Short-chain dehydrogenase reductase"/>
    <property type="match status" value="1"/>
</dbReference>